<proteinExistence type="predicted"/>
<evidence type="ECO:0000313" key="2">
    <source>
        <dbReference type="Proteomes" id="UP001159363"/>
    </source>
</evidence>
<sequence length="81" mass="9141">MNAVRPDASEDRTYLYSDLVRSSLLCGYSKPSSAQQTEKANCVLPFLIPDTLVSNDWLLITTSQYQNYALCTPIHSLWRGL</sequence>
<protein>
    <submittedName>
        <fullName evidence="1">Uncharacterized protein</fullName>
    </submittedName>
</protein>
<gene>
    <name evidence="1" type="ORF">PR048_006265</name>
</gene>
<organism evidence="1 2">
    <name type="scientific">Dryococelus australis</name>
    <dbReference type="NCBI Taxonomy" id="614101"/>
    <lineage>
        <taxon>Eukaryota</taxon>
        <taxon>Metazoa</taxon>
        <taxon>Ecdysozoa</taxon>
        <taxon>Arthropoda</taxon>
        <taxon>Hexapoda</taxon>
        <taxon>Insecta</taxon>
        <taxon>Pterygota</taxon>
        <taxon>Neoptera</taxon>
        <taxon>Polyneoptera</taxon>
        <taxon>Phasmatodea</taxon>
        <taxon>Verophasmatodea</taxon>
        <taxon>Anareolatae</taxon>
        <taxon>Phasmatidae</taxon>
        <taxon>Eurycanthinae</taxon>
        <taxon>Dryococelus</taxon>
    </lineage>
</organism>
<accession>A0ABQ9IBR2</accession>
<name>A0ABQ9IBR2_9NEOP</name>
<dbReference type="Proteomes" id="UP001159363">
    <property type="component" value="Chromosome 2"/>
</dbReference>
<keyword evidence="2" id="KW-1185">Reference proteome</keyword>
<evidence type="ECO:0000313" key="1">
    <source>
        <dbReference type="EMBL" id="KAJ8893665.1"/>
    </source>
</evidence>
<reference evidence="1 2" key="1">
    <citation type="submission" date="2023-02" db="EMBL/GenBank/DDBJ databases">
        <title>LHISI_Scaffold_Assembly.</title>
        <authorList>
            <person name="Stuart O.P."/>
            <person name="Cleave R."/>
            <person name="Magrath M.J.L."/>
            <person name="Mikheyev A.S."/>
        </authorList>
    </citation>
    <scope>NUCLEOTIDE SEQUENCE [LARGE SCALE GENOMIC DNA]</scope>
    <source>
        <strain evidence="1">Daus_M_001</strain>
        <tissue evidence="1">Leg muscle</tissue>
    </source>
</reference>
<comment type="caution">
    <text evidence="1">The sequence shown here is derived from an EMBL/GenBank/DDBJ whole genome shotgun (WGS) entry which is preliminary data.</text>
</comment>
<dbReference type="EMBL" id="JARBHB010000002">
    <property type="protein sequence ID" value="KAJ8893665.1"/>
    <property type="molecule type" value="Genomic_DNA"/>
</dbReference>